<organism evidence="2 3">
    <name type="scientific">Neisseria meningitidis serogroup B (strain ATCC BAA-335 / MC58)</name>
    <dbReference type="NCBI Taxonomy" id="122586"/>
    <lineage>
        <taxon>Bacteria</taxon>
        <taxon>Pseudomonadati</taxon>
        <taxon>Pseudomonadota</taxon>
        <taxon>Betaproteobacteria</taxon>
        <taxon>Neisseriales</taxon>
        <taxon>Neisseriaceae</taxon>
        <taxon>Neisseria</taxon>
    </lineage>
</organism>
<protein>
    <submittedName>
        <fullName evidence="2">Uncharacterized protein</fullName>
    </submittedName>
</protein>
<feature type="compositionally biased region" description="Polar residues" evidence="1">
    <location>
        <begin position="50"/>
        <end position="71"/>
    </location>
</feature>
<evidence type="ECO:0000256" key="1">
    <source>
        <dbReference type="SAM" id="MobiDB-lite"/>
    </source>
</evidence>
<dbReference type="PaxDb" id="122586-NMB0504"/>
<dbReference type="Proteomes" id="UP000000425">
    <property type="component" value="Chromosome"/>
</dbReference>
<dbReference type="AlphaFoldDB" id="Q9K0S4"/>
<dbReference type="STRING" id="122586.NMB0504"/>
<dbReference type="KEGG" id="nme:NMB0504"/>
<name>Q9K0S4_NEIMB</name>
<dbReference type="InParanoid" id="Q9K0S4"/>
<dbReference type="PIR" id="G81190">
    <property type="entry name" value="G81190"/>
</dbReference>
<sequence length="71" mass="7574">MPMRTVASCSAPRISVRKTAKSKFNLTVTNITMRDRANSIPLNAAATKLANGTTANTLPKSKNTKTPSPTQ</sequence>
<reference evidence="2 3" key="1">
    <citation type="journal article" date="2000" name="Science">
        <title>Complete genome sequence of Neisseria meningitidis serogroup B strain MC58.</title>
        <authorList>
            <person name="Tettelin H."/>
            <person name="Saunders N.J."/>
            <person name="Heidelberg J."/>
            <person name="Jeffries A.C."/>
            <person name="Nelson K.E."/>
            <person name="Eisen J.A."/>
            <person name="Ketchum K.A."/>
            <person name="Hood D.W."/>
            <person name="Peden J.F."/>
            <person name="Dodson R.J."/>
            <person name="Nelson W.C."/>
            <person name="Gwinn M.L."/>
            <person name="DeBoy R."/>
            <person name="Peterson J.D."/>
            <person name="Hickey E.K."/>
            <person name="Haft D.H."/>
            <person name="Salzberg S.L."/>
            <person name="White O."/>
            <person name="Fleischmann R.D."/>
            <person name="Dougherty B.A."/>
            <person name="Mason T."/>
            <person name="Ciecko A."/>
            <person name="Parksey D.S."/>
            <person name="Blair E."/>
            <person name="Cittone H."/>
            <person name="Clark E.B."/>
            <person name="Cotton M.D."/>
            <person name="Utterback T.R."/>
            <person name="Khouri H."/>
            <person name="Qin H."/>
            <person name="Vamathevan J."/>
            <person name="Gill J."/>
            <person name="Scarlato V."/>
            <person name="Masignani V."/>
            <person name="Pizza M."/>
            <person name="Grandi G."/>
            <person name="Sun L."/>
            <person name="Smith H.O."/>
            <person name="Fraser C.M."/>
            <person name="Moxon E.R."/>
            <person name="Rappuoli R."/>
            <person name="Venter J.C."/>
        </authorList>
    </citation>
    <scope>NUCLEOTIDE SEQUENCE [LARGE SCALE GENOMIC DNA]</scope>
    <source>
        <strain evidence="3">ATCC BAA-335 / MC58</strain>
    </source>
</reference>
<evidence type="ECO:0000313" key="3">
    <source>
        <dbReference type="Proteomes" id="UP000000425"/>
    </source>
</evidence>
<gene>
    <name evidence="2" type="ordered locus">NMB0504</name>
</gene>
<proteinExistence type="predicted"/>
<dbReference type="HOGENOM" id="CLU_2735866_0_0_4"/>
<keyword evidence="3" id="KW-1185">Reference proteome</keyword>
<feature type="region of interest" description="Disordered" evidence="1">
    <location>
        <begin position="49"/>
        <end position="71"/>
    </location>
</feature>
<dbReference type="EMBL" id="AE002098">
    <property type="protein sequence ID" value="AAF40936.1"/>
    <property type="molecule type" value="Genomic_DNA"/>
</dbReference>
<evidence type="ECO:0000313" key="2">
    <source>
        <dbReference type="EMBL" id="AAF40936.1"/>
    </source>
</evidence>
<accession>Q9K0S4</accession>